<accession>A0A510V6U7</accession>
<evidence type="ECO:0000256" key="1">
    <source>
        <dbReference type="ARBA" id="ARBA00023015"/>
    </source>
</evidence>
<evidence type="ECO:0000256" key="3">
    <source>
        <dbReference type="ARBA" id="ARBA00023163"/>
    </source>
</evidence>
<dbReference type="PANTHER" id="PTHR44688:SF16">
    <property type="entry name" value="DNA-BINDING TRANSCRIPTIONAL ACTIVATOR DEVR_DOSR"/>
    <property type="match status" value="1"/>
</dbReference>
<feature type="domain" description="HTH luxR-type" evidence="4">
    <location>
        <begin position="202"/>
        <end position="267"/>
    </location>
</feature>
<protein>
    <recommendedName>
        <fullName evidence="4">HTH luxR-type domain-containing protein</fullName>
    </recommendedName>
</protein>
<gene>
    <name evidence="5" type="ORF">CXY01_31170</name>
</gene>
<proteinExistence type="predicted"/>
<dbReference type="PROSITE" id="PS50043">
    <property type="entry name" value="HTH_LUXR_2"/>
    <property type="match status" value="1"/>
</dbReference>
<evidence type="ECO:0000313" key="6">
    <source>
        <dbReference type="Proteomes" id="UP000321118"/>
    </source>
</evidence>
<dbReference type="InterPro" id="IPR000792">
    <property type="entry name" value="Tscrpt_reg_LuxR_C"/>
</dbReference>
<dbReference type="InterPro" id="IPR016032">
    <property type="entry name" value="Sig_transdc_resp-reg_C-effctor"/>
</dbReference>
<organism evidence="5 6">
    <name type="scientific">Cellulomonas xylanilytica</name>
    <dbReference type="NCBI Taxonomy" id="233583"/>
    <lineage>
        <taxon>Bacteria</taxon>
        <taxon>Bacillati</taxon>
        <taxon>Actinomycetota</taxon>
        <taxon>Actinomycetes</taxon>
        <taxon>Micrococcales</taxon>
        <taxon>Cellulomonadaceae</taxon>
        <taxon>Cellulomonas</taxon>
    </lineage>
</organism>
<dbReference type="SUPFAM" id="SSF46894">
    <property type="entry name" value="C-terminal effector domain of the bipartite response regulators"/>
    <property type="match status" value="1"/>
</dbReference>
<evidence type="ECO:0000313" key="5">
    <source>
        <dbReference type="EMBL" id="GEK22597.1"/>
    </source>
</evidence>
<dbReference type="GO" id="GO:0003677">
    <property type="term" value="F:DNA binding"/>
    <property type="evidence" value="ECO:0007669"/>
    <property type="project" value="UniProtKB-KW"/>
</dbReference>
<name>A0A510V6U7_9CELL</name>
<dbReference type="GO" id="GO:0006355">
    <property type="term" value="P:regulation of DNA-templated transcription"/>
    <property type="evidence" value="ECO:0007669"/>
    <property type="project" value="InterPro"/>
</dbReference>
<dbReference type="Proteomes" id="UP000321118">
    <property type="component" value="Unassembled WGS sequence"/>
</dbReference>
<keyword evidence="1" id="KW-0805">Transcription regulation</keyword>
<sequence>MRVYRRRRAGPERGEELVDPIGQLHAGDGDALVRLIADAYHDEPGPDLPWALLDGLADLLGRDTLVTYTSYAPGQLRWDHEQVVLDAGEHWSTTETEYDEPDGWFSEWWTHPLCSYPQRTGDLTSIVTTTDFVATADEDDARRRWFGDIRTHMILSLPAAPGVVRRVLLARREWPGFDERDRQVVALLRPHVQEIWLDAERRRAGVPELTSREWEVLALVGSGLSHAEIAARLVVAVSTVRKHLEHVRERMGVHSAAAAASIALPHAPTVLRPRAR</sequence>
<dbReference type="SMART" id="SM00421">
    <property type="entry name" value="HTH_LUXR"/>
    <property type="match status" value="1"/>
</dbReference>
<dbReference type="PANTHER" id="PTHR44688">
    <property type="entry name" value="DNA-BINDING TRANSCRIPTIONAL ACTIVATOR DEVR_DOSR"/>
    <property type="match status" value="1"/>
</dbReference>
<evidence type="ECO:0000256" key="2">
    <source>
        <dbReference type="ARBA" id="ARBA00023125"/>
    </source>
</evidence>
<keyword evidence="6" id="KW-1185">Reference proteome</keyword>
<keyword evidence="2" id="KW-0238">DNA-binding</keyword>
<dbReference type="PRINTS" id="PR00038">
    <property type="entry name" value="HTHLUXR"/>
</dbReference>
<keyword evidence="3" id="KW-0804">Transcription</keyword>
<dbReference type="Pfam" id="PF00196">
    <property type="entry name" value="GerE"/>
    <property type="match status" value="1"/>
</dbReference>
<reference evidence="5 6" key="1">
    <citation type="submission" date="2019-07" db="EMBL/GenBank/DDBJ databases">
        <title>Whole genome shotgun sequence of Cellulomonas xylanilytica NBRC 101102.</title>
        <authorList>
            <person name="Hosoyama A."/>
            <person name="Uohara A."/>
            <person name="Ohji S."/>
            <person name="Ichikawa N."/>
        </authorList>
    </citation>
    <scope>NUCLEOTIDE SEQUENCE [LARGE SCALE GENOMIC DNA]</scope>
    <source>
        <strain evidence="5 6">NBRC 101102</strain>
    </source>
</reference>
<dbReference type="AlphaFoldDB" id="A0A510V6U7"/>
<evidence type="ECO:0000259" key="4">
    <source>
        <dbReference type="PROSITE" id="PS50043"/>
    </source>
</evidence>
<dbReference type="EMBL" id="BJUB01000010">
    <property type="protein sequence ID" value="GEK22597.1"/>
    <property type="molecule type" value="Genomic_DNA"/>
</dbReference>
<comment type="caution">
    <text evidence="5">The sequence shown here is derived from an EMBL/GenBank/DDBJ whole genome shotgun (WGS) entry which is preliminary data.</text>
</comment>
<dbReference type="InterPro" id="IPR036388">
    <property type="entry name" value="WH-like_DNA-bd_sf"/>
</dbReference>
<dbReference type="Gene3D" id="1.10.10.10">
    <property type="entry name" value="Winged helix-like DNA-binding domain superfamily/Winged helix DNA-binding domain"/>
    <property type="match status" value="1"/>
</dbReference>
<dbReference type="CDD" id="cd06170">
    <property type="entry name" value="LuxR_C_like"/>
    <property type="match status" value="1"/>
</dbReference>